<evidence type="ECO:0000256" key="8">
    <source>
        <dbReference type="ARBA" id="ARBA00023136"/>
    </source>
</evidence>
<keyword evidence="8 10" id="KW-0472">Membrane</keyword>
<dbReference type="InterPro" id="IPR046342">
    <property type="entry name" value="CBS_dom_sf"/>
</dbReference>
<evidence type="ECO:0000256" key="3">
    <source>
        <dbReference type="ARBA" id="ARBA00022475"/>
    </source>
</evidence>
<evidence type="ECO:0000259" key="13">
    <source>
        <dbReference type="PROSITE" id="PS51846"/>
    </source>
</evidence>
<accession>A0ABX1RF13</accession>
<evidence type="ECO:0000256" key="10">
    <source>
        <dbReference type="PROSITE-ProRule" id="PRU01193"/>
    </source>
</evidence>
<dbReference type="InterPro" id="IPR036318">
    <property type="entry name" value="FAD-bd_PCMH-like_sf"/>
</dbReference>
<dbReference type="EMBL" id="JAAXKY010000028">
    <property type="protein sequence ID" value="NMH77705.1"/>
    <property type="molecule type" value="Genomic_DNA"/>
</dbReference>
<dbReference type="InterPro" id="IPR002550">
    <property type="entry name" value="CNNM"/>
</dbReference>
<dbReference type="InterPro" id="IPR000644">
    <property type="entry name" value="CBS_dom"/>
</dbReference>
<evidence type="ECO:0000256" key="6">
    <source>
        <dbReference type="ARBA" id="ARBA00022989"/>
    </source>
</evidence>
<evidence type="ECO:0000256" key="5">
    <source>
        <dbReference type="ARBA" id="ARBA00022737"/>
    </source>
</evidence>
<dbReference type="PROSITE" id="PS51371">
    <property type="entry name" value="CBS"/>
    <property type="match status" value="2"/>
</dbReference>
<dbReference type="InterPro" id="IPR016169">
    <property type="entry name" value="FAD-bd_PCMH_sub2"/>
</dbReference>
<dbReference type="SMART" id="SM01091">
    <property type="entry name" value="CorC_HlyC"/>
    <property type="match status" value="1"/>
</dbReference>
<dbReference type="SUPFAM" id="SSF56176">
    <property type="entry name" value="FAD-binding/transporter-associated domain-like"/>
    <property type="match status" value="1"/>
</dbReference>
<dbReference type="Pfam" id="PF03471">
    <property type="entry name" value="CorC_HlyC"/>
    <property type="match status" value="1"/>
</dbReference>
<sequence length="451" mass="48272">MSVLLSVLGLIAVAALTLGTAISVASEFALTALERSQVDAYVAEAGDRRARTVQNAHRNLSFQLSGSQLGITVTTLVTGYIAEPAIASLFRPGLTALGISDGLSAGIATVLSLLLATALSMVFGELVPKNLAIADPLRTARAVVWLQSGFAHAFSWLITGLNSAANTVVRRLGIEPAEELRSARSPRELSSLVRTSAQHGTLDAGTATLLDRSLRFTDRVAEDLMTPRVRVESLDADDTVADLVSLSRRSGFSRFIVHDRDPDAVLGVVHVKQAFGVTAEERRRVALRGIVQTVPTVPESLDGDELLTRLRDSGLQLAVVVDEYGGTAGIVTLEDLIEEIVGDVRDEHDRAEQARVRPLGRGSWLVSGLLRGDEVAEATGFEMPDGDYETLAGLVLSRLGHIPDVGEDVVVDGWRLTVMRRDRNRIAELRLARAGSTDPAPSAKREEAARG</sequence>
<keyword evidence="7 9" id="KW-0129">CBS domain</keyword>
<dbReference type="RefSeq" id="WP_169395779.1">
    <property type="nucleotide sequence ID" value="NZ_BAAAJH010000032.1"/>
</dbReference>
<dbReference type="Pfam" id="PF01595">
    <property type="entry name" value="CNNM"/>
    <property type="match status" value="1"/>
</dbReference>
<feature type="domain" description="CBS" evidence="12">
    <location>
        <begin position="290"/>
        <end position="347"/>
    </location>
</feature>
<keyword evidence="4 10" id="KW-0812">Transmembrane</keyword>
<comment type="similarity">
    <text evidence="2">Belongs to the UPF0053 family.</text>
</comment>
<evidence type="ECO:0000259" key="12">
    <source>
        <dbReference type="PROSITE" id="PS51371"/>
    </source>
</evidence>
<feature type="domain" description="CBS" evidence="12">
    <location>
        <begin position="225"/>
        <end position="285"/>
    </location>
</feature>
<feature type="transmembrane region" description="Helical" evidence="11">
    <location>
        <begin position="102"/>
        <end position="123"/>
    </location>
</feature>
<feature type="transmembrane region" description="Helical" evidence="11">
    <location>
        <begin position="69"/>
        <end position="90"/>
    </location>
</feature>
<dbReference type="PANTHER" id="PTHR43099">
    <property type="entry name" value="UPF0053 PROTEIN YRKA"/>
    <property type="match status" value="1"/>
</dbReference>
<dbReference type="PROSITE" id="PS51846">
    <property type="entry name" value="CNNM"/>
    <property type="match status" value="1"/>
</dbReference>
<dbReference type="InterPro" id="IPR051676">
    <property type="entry name" value="UPF0053_domain"/>
</dbReference>
<keyword evidence="6 10" id="KW-1133">Transmembrane helix</keyword>
<evidence type="ECO:0000256" key="4">
    <source>
        <dbReference type="ARBA" id="ARBA00022692"/>
    </source>
</evidence>
<reference evidence="14 15" key="1">
    <citation type="submission" date="2020-04" db="EMBL/GenBank/DDBJ databases">
        <authorList>
            <person name="Klaysubun C."/>
            <person name="Duangmal K."/>
            <person name="Lipun K."/>
        </authorList>
    </citation>
    <scope>NUCLEOTIDE SEQUENCE [LARGE SCALE GENOMIC DNA]</scope>
    <source>
        <strain evidence="14 15">JCM 11839</strain>
    </source>
</reference>
<gene>
    <name evidence="14" type="ORF">HF577_11485</name>
</gene>
<name>A0ABX1RF13_9PSEU</name>
<evidence type="ECO:0000256" key="9">
    <source>
        <dbReference type="PROSITE-ProRule" id="PRU00703"/>
    </source>
</evidence>
<proteinExistence type="inferred from homology"/>
<comment type="caution">
    <text evidence="14">The sequence shown here is derived from an EMBL/GenBank/DDBJ whole genome shotgun (WGS) entry which is preliminary data.</text>
</comment>
<evidence type="ECO:0000256" key="7">
    <source>
        <dbReference type="ARBA" id="ARBA00023122"/>
    </source>
</evidence>
<dbReference type="CDD" id="cd04590">
    <property type="entry name" value="CBS_pair_CorC_HlyC_assoc"/>
    <property type="match status" value="1"/>
</dbReference>
<dbReference type="Proteomes" id="UP001296706">
    <property type="component" value="Unassembled WGS sequence"/>
</dbReference>
<dbReference type="SUPFAM" id="SSF54631">
    <property type="entry name" value="CBS-domain pair"/>
    <property type="match status" value="1"/>
</dbReference>
<keyword evidence="5" id="KW-0677">Repeat</keyword>
<evidence type="ECO:0000313" key="15">
    <source>
        <dbReference type="Proteomes" id="UP001296706"/>
    </source>
</evidence>
<dbReference type="PANTHER" id="PTHR43099:SF6">
    <property type="entry name" value="UPF0053 PROTEIN RV1842C"/>
    <property type="match status" value="1"/>
</dbReference>
<comment type="subcellular location">
    <subcellularLocation>
        <location evidence="1">Cell membrane</location>
        <topology evidence="1">Multi-pass membrane protein</topology>
    </subcellularLocation>
</comment>
<keyword evidence="15" id="KW-1185">Reference proteome</keyword>
<dbReference type="Gene3D" id="3.10.580.10">
    <property type="entry name" value="CBS-domain"/>
    <property type="match status" value="1"/>
</dbReference>
<dbReference type="InterPro" id="IPR005170">
    <property type="entry name" value="Transptr-assoc_dom"/>
</dbReference>
<evidence type="ECO:0000256" key="11">
    <source>
        <dbReference type="SAM" id="Phobius"/>
    </source>
</evidence>
<dbReference type="SMART" id="SM00116">
    <property type="entry name" value="CBS"/>
    <property type="match status" value="2"/>
</dbReference>
<dbReference type="InterPro" id="IPR044751">
    <property type="entry name" value="Ion_transp-like_CBS"/>
</dbReference>
<dbReference type="Gene3D" id="3.30.465.10">
    <property type="match status" value="1"/>
</dbReference>
<feature type="domain" description="CNNM transmembrane" evidence="13">
    <location>
        <begin position="2"/>
        <end position="206"/>
    </location>
</feature>
<keyword evidence="3" id="KW-1003">Cell membrane</keyword>
<evidence type="ECO:0000256" key="2">
    <source>
        <dbReference type="ARBA" id="ARBA00006337"/>
    </source>
</evidence>
<evidence type="ECO:0000256" key="1">
    <source>
        <dbReference type="ARBA" id="ARBA00004651"/>
    </source>
</evidence>
<protein>
    <submittedName>
        <fullName evidence="14">HlyC/CorC family transporter</fullName>
    </submittedName>
</protein>
<dbReference type="Pfam" id="PF00571">
    <property type="entry name" value="CBS"/>
    <property type="match status" value="2"/>
</dbReference>
<organism evidence="14 15">
    <name type="scientific">Pseudonocardia xinjiangensis</name>
    <dbReference type="NCBI Taxonomy" id="75289"/>
    <lineage>
        <taxon>Bacteria</taxon>
        <taxon>Bacillati</taxon>
        <taxon>Actinomycetota</taxon>
        <taxon>Actinomycetes</taxon>
        <taxon>Pseudonocardiales</taxon>
        <taxon>Pseudonocardiaceae</taxon>
        <taxon>Pseudonocardia</taxon>
    </lineage>
</organism>
<evidence type="ECO:0000313" key="14">
    <source>
        <dbReference type="EMBL" id="NMH77705.1"/>
    </source>
</evidence>